<organism evidence="2 3">
    <name type="scientific">Oldenlandia corymbosa var. corymbosa</name>
    <dbReference type="NCBI Taxonomy" id="529605"/>
    <lineage>
        <taxon>Eukaryota</taxon>
        <taxon>Viridiplantae</taxon>
        <taxon>Streptophyta</taxon>
        <taxon>Embryophyta</taxon>
        <taxon>Tracheophyta</taxon>
        <taxon>Spermatophyta</taxon>
        <taxon>Magnoliopsida</taxon>
        <taxon>eudicotyledons</taxon>
        <taxon>Gunneridae</taxon>
        <taxon>Pentapetalae</taxon>
        <taxon>asterids</taxon>
        <taxon>lamiids</taxon>
        <taxon>Gentianales</taxon>
        <taxon>Rubiaceae</taxon>
        <taxon>Rubioideae</taxon>
        <taxon>Spermacoceae</taxon>
        <taxon>Hedyotis-Oldenlandia complex</taxon>
        <taxon>Oldenlandia</taxon>
    </lineage>
</organism>
<protein>
    <submittedName>
        <fullName evidence="2">OLC1v1005626C1</fullName>
    </submittedName>
</protein>
<dbReference type="EMBL" id="OX459122">
    <property type="protein sequence ID" value="CAI9106465.1"/>
    <property type="molecule type" value="Genomic_DNA"/>
</dbReference>
<gene>
    <name evidence="2" type="ORF">OLC1_LOCUS14958</name>
</gene>
<dbReference type="Proteomes" id="UP001161247">
    <property type="component" value="Chromosome 5"/>
</dbReference>
<keyword evidence="3" id="KW-1185">Reference proteome</keyword>
<name>A0AAV1DF34_OLDCO</name>
<dbReference type="AlphaFoldDB" id="A0AAV1DF34"/>
<proteinExistence type="predicted"/>
<evidence type="ECO:0000313" key="3">
    <source>
        <dbReference type="Proteomes" id="UP001161247"/>
    </source>
</evidence>
<sequence length="301" mass="33716">MQSVSDSQSRKTVEVQTESAPFPTIPKESKEKDAKNVAITYAASKTAHIVGESSNFVRKSGFKYINEDLDGKTCKHTCKDVKKPLRELETVEEVKSSSERTGMSSLFGDFHFDFGMSFSPLPDGFWIDPNFLSDVSILPKTPAQDLASGSRNGQLLLDAYKAWCEHKKYMHVYKMLLNSVFEKFVFKNGTLLKGSAQVKISDVEKKSEVQKSVEVDQGQKRQMKVNFSPSDLSTISTKGIPDLIHLLLNSHGLDVLKRYDVILRMGPQPTCYLIMEGLPYGLVIARTVISSQFPAVTFHYI</sequence>
<evidence type="ECO:0000313" key="2">
    <source>
        <dbReference type="EMBL" id="CAI9106465.1"/>
    </source>
</evidence>
<accession>A0AAV1DF34</accession>
<feature type="region of interest" description="Disordered" evidence="1">
    <location>
        <begin position="1"/>
        <end position="31"/>
    </location>
</feature>
<reference evidence="2" key="1">
    <citation type="submission" date="2023-03" db="EMBL/GenBank/DDBJ databases">
        <authorList>
            <person name="Julca I."/>
        </authorList>
    </citation>
    <scope>NUCLEOTIDE SEQUENCE</scope>
</reference>
<evidence type="ECO:0000256" key="1">
    <source>
        <dbReference type="SAM" id="MobiDB-lite"/>
    </source>
</evidence>